<dbReference type="SUPFAM" id="SSF55486">
    <property type="entry name" value="Metalloproteases ('zincins'), catalytic domain"/>
    <property type="match status" value="1"/>
</dbReference>
<sequence length="163" mass="19614">MSEMFFYNHTKMDMTDWEDLYNNLFITAKEILNLENNNLSLAITWVDKPEALKLNQEYRHQEYVPDVISFPTEMDEELVKEMGEHELGDLFICYDVALEKADKYHHNIYEEMAFLFVHGFLHLLGYDHDLSLEDEKEMFTIQDKILKAYNINYEVIYDDEDYL</sequence>
<dbReference type="AlphaFoldDB" id="A0A291IRG3"/>
<keyword evidence="5 9" id="KW-0479">Metal-binding</keyword>
<dbReference type="GO" id="GO:0008270">
    <property type="term" value="F:zinc ion binding"/>
    <property type="evidence" value="ECO:0007669"/>
    <property type="project" value="UniProtKB-UniRule"/>
</dbReference>
<dbReference type="Pfam" id="PF02130">
    <property type="entry name" value="YbeY"/>
    <property type="match status" value="1"/>
</dbReference>
<evidence type="ECO:0000256" key="5">
    <source>
        <dbReference type="ARBA" id="ARBA00022723"/>
    </source>
</evidence>
<dbReference type="InterPro" id="IPR020549">
    <property type="entry name" value="YbeY_CS"/>
</dbReference>
<dbReference type="GO" id="GO:0006364">
    <property type="term" value="P:rRNA processing"/>
    <property type="evidence" value="ECO:0007669"/>
    <property type="project" value="UniProtKB-UniRule"/>
</dbReference>
<keyword evidence="9" id="KW-0963">Cytoplasm</keyword>
<gene>
    <name evidence="9 10" type="primary">ybeY</name>
    <name evidence="10" type="ORF">CP520_01080</name>
</gene>
<feature type="binding site" evidence="9">
    <location>
        <position position="122"/>
    </location>
    <ligand>
        <name>Zn(2+)</name>
        <dbReference type="ChEBI" id="CHEBI:29105"/>
        <note>catalytic</note>
    </ligand>
</feature>
<protein>
    <recommendedName>
        <fullName evidence="9">Endoribonuclease YbeY</fullName>
        <ecNumber evidence="9">3.1.-.-</ecNumber>
    </recommendedName>
</protein>
<dbReference type="EMBL" id="CP023668">
    <property type="protein sequence ID" value="ATG97350.1"/>
    <property type="molecule type" value="Genomic_DNA"/>
</dbReference>
<dbReference type="PANTHER" id="PTHR46986">
    <property type="entry name" value="ENDORIBONUCLEASE YBEY, CHLOROPLASTIC"/>
    <property type="match status" value="1"/>
</dbReference>
<dbReference type="KEGG" id="mlac:CP520_01080"/>
<dbReference type="RefSeq" id="WP_096862638.1">
    <property type="nucleotide sequence ID" value="NZ_CP024967.1"/>
</dbReference>
<dbReference type="OrthoDB" id="9807740at2"/>
<feature type="binding site" evidence="9">
    <location>
        <position position="128"/>
    </location>
    <ligand>
        <name>Zn(2+)</name>
        <dbReference type="ChEBI" id="CHEBI:29105"/>
        <note>catalytic</note>
    </ligand>
</feature>
<keyword evidence="6 9" id="KW-0255">Endonuclease</keyword>
<accession>A0A291IRG3</accession>
<comment type="similarity">
    <text evidence="1 9">Belongs to the endoribonuclease YbeY family.</text>
</comment>
<keyword evidence="11" id="KW-1185">Reference proteome</keyword>
<dbReference type="PANTHER" id="PTHR46986:SF1">
    <property type="entry name" value="ENDORIBONUCLEASE YBEY, CHLOROPLASTIC"/>
    <property type="match status" value="1"/>
</dbReference>
<dbReference type="Proteomes" id="UP000232227">
    <property type="component" value="Chromosome"/>
</dbReference>
<evidence type="ECO:0000256" key="2">
    <source>
        <dbReference type="ARBA" id="ARBA00022517"/>
    </source>
</evidence>
<dbReference type="GO" id="GO:0004521">
    <property type="term" value="F:RNA endonuclease activity"/>
    <property type="evidence" value="ECO:0007669"/>
    <property type="project" value="UniProtKB-UniRule"/>
</dbReference>
<proteinExistence type="inferred from homology"/>
<evidence type="ECO:0000256" key="1">
    <source>
        <dbReference type="ARBA" id="ARBA00010875"/>
    </source>
</evidence>
<dbReference type="HAMAP" id="MF_00009">
    <property type="entry name" value="Endoribonucl_YbeY"/>
    <property type="match status" value="1"/>
</dbReference>
<keyword evidence="8 9" id="KW-0862">Zinc</keyword>
<keyword evidence="2 9" id="KW-0690">Ribosome biogenesis</keyword>
<feature type="binding site" evidence="9">
    <location>
        <position position="118"/>
    </location>
    <ligand>
        <name>Zn(2+)</name>
        <dbReference type="ChEBI" id="CHEBI:29105"/>
        <note>catalytic</note>
    </ligand>
</feature>
<organism evidence="10 11">
    <name type="scientific">Mesoplasma lactucae ATCC 49193</name>
    <dbReference type="NCBI Taxonomy" id="81460"/>
    <lineage>
        <taxon>Bacteria</taxon>
        <taxon>Bacillati</taxon>
        <taxon>Mycoplasmatota</taxon>
        <taxon>Mollicutes</taxon>
        <taxon>Entomoplasmatales</taxon>
        <taxon>Entomoplasmataceae</taxon>
        <taxon>Mesoplasma</taxon>
    </lineage>
</organism>
<dbReference type="InterPro" id="IPR023091">
    <property type="entry name" value="MetalPrtase_cat_dom_sf_prd"/>
</dbReference>
<name>A0A291IRG3_9MOLU</name>
<comment type="function">
    <text evidence="9">Single strand-specific metallo-endoribonuclease involved in late-stage 70S ribosome quality control and in maturation of the 3' terminus of the 16S rRNA.</text>
</comment>
<evidence type="ECO:0000256" key="6">
    <source>
        <dbReference type="ARBA" id="ARBA00022759"/>
    </source>
</evidence>
<dbReference type="GO" id="GO:0005737">
    <property type="term" value="C:cytoplasm"/>
    <property type="evidence" value="ECO:0007669"/>
    <property type="project" value="UniProtKB-SubCell"/>
</dbReference>
<reference evidence="10 11" key="1">
    <citation type="submission" date="2017-09" db="EMBL/GenBank/DDBJ databases">
        <title>SPAdes assembly of the Mesoplasma lactucae genome.</title>
        <authorList>
            <person name="Knight T.F."/>
            <person name="Rubinstein R."/>
            <person name="Citino T."/>
        </authorList>
    </citation>
    <scope>NUCLEOTIDE SEQUENCE [LARGE SCALE GENOMIC DNA]</scope>
    <source>
        <strain evidence="10 11">831-C4</strain>
    </source>
</reference>
<comment type="subcellular location">
    <subcellularLocation>
        <location evidence="9">Cytoplasm</location>
    </subcellularLocation>
</comment>
<evidence type="ECO:0000256" key="3">
    <source>
        <dbReference type="ARBA" id="ARBA00022552"/>
    </source>
</evidence>
<evidence type="ECO:0000313" key="10">
    <source>
        <dbReference type="EMBL" id="ATG97350.1"/>
    </source>
</evidence>
<keyword evidence="3 9" id="KW-0698">rRNA processing</keyword>
<dbReference type="InterPro" id="IPR002036">
    <property type="entry name" value="YbeY"/>
</dbReference>
<evidence type="ECO:0000313" key="11">
    <source>
        <dbReference type="Proteomes" id="UP000232227"/>
    </source>
</evidence>
<evidence type="ECO:0000256" key="9">
    <source>
        <dbReference type="HAMAP-Rule" id="MF_00009"/>
    </source>
</evidence>
<dbReference type="GO" id="GO:0004222">
    <property type="term" value="F:metalloendopeptidase activity"/>
    <property type="evidence" value="ECO:0007669"/>
    <property type="project" value="InterPro"/>
</dbReference>
<dbReference type="Gene3D" id="3.40.390.30">
    <property type="entry name" value="Metalloproteases ('zincins'), catalytic domain"/>
    <property type="match status" value="1"/>
</dbReference>
<dbReference type="PROSITE" id="PS01306">
    <property type="entry name" value="UPF0054"/>
    <property type="match status" value="1"/>
</dbReference>
<evidence type="ECO:0000256" key="8">
    <source>
        <dbReference type="ARBA" id="ARBA00022833"/>
    </source>
</evidence>
<evidence type="ECO:0000256" key="4">
    <source>
        <dbReference type="ARBA" id="ARBA00022722"/>
    </source>
</evidence>
<keyword evidence="4 9" id="KW-0540">Nuclease</keyword>
<dbReference type="EC" id="3.1.-.-" evidence="9"/>
<comment type="cofactor">
    <cofactor evidence="9">
        <name>Zn(2+)</name>
        <dbReference type="ChEBI" id="CHEBI:29105"/>
    </cofactor>
    <text evidence="9">Binds 1 zinc ion.</text>
</comment>
<dbReference type="NCBIfam" id="TIGR00043">
    <property type="entry name" value="rRNA maturation RNase YbeY"/>
    <property type="match status" value="1"/>
</dbReference>
<keyword evidence="7 9" id="KW-0378">Hydrolase</keyword>
<evidence type="ECO:0000256" key="7">
    <source>
        <dbReference type="ARBA" id="ARBA00022801"/>
    </source>
</evidence>